<feature type="domain" description="Thiamine pyrophosphate enzyme TPP-binding" evidence="4">
    <location>
        <begin position="28"/>
        <end position="145"/>
    </location>
</feature>
<gene>
    <name evidence="5" type="ORF">METZ01_LOCUS2810</name>
</gene>
<dbReference type="GO" id="GO:0000287">
    <property type="term" value="F:magnesium ion binding"/>
    <property type="evidence" value="ECO:0007669"/>
    <property type="project" value="InterPro"/>
</dbReference>
<name>A0A381N5S3_9ZZZZ</name>
<dbReference type="Gene3D" id="3.40.50.970">
    <property type="match status" value="1"/>
</dbReference>
<reference evidence="5" key="1">
    <citation type="submission" date="2018-05" db="EMBL/GenBank/DDBJ databases">
        <authorList>
            <person name="Lanie J.A."/>
            <person name="Ng W.-L."/>
            <person name="Kazmierczak K.M."/>
            <person name="Andrzejewski T.M."/>
            <person name="Davidsen T.M."/>
            <person name="Wayne K.J."/>
            <person name="Tettelin H."/>
            <person name="Glass J.I."/>
            <person name="Rusch D."/>
            <person name="Podicherti R."/>
            <person name="Tsui H.-C.T."/>
            <person name="Winkler M.E."/>
        </authorList>
    </citation>
    <scope>NUCLEOTIDE SEQUENCE</scope>
</reference>
<proteinExistence type="predicted"/>
<evidence type="ECO:0000256" key="2">
    <source>
        <dbReference type="ARBA" id="ARBA00023052"/>
    </source>
</evidence>
<dbReference type="PROSITE" id="PS00187">
    <property type="entry name" value="TPP_ENZYMES"/>
    <property type="match status" value="1"/>
</dbReference>
<keyword evidence="1" id="KW-0210">Decarboxylase</keyword>
<keyword evidence="2" id="KW-0786">Thiamine pyrophosphate</keyword>
<sequence>MSHIQSNDLVVSTTGMISRELFSLDDRPGNFYMIGSMGLASAMGLGLAIQAPHQRIFVLEGDGSALMSLGTLPLIASEGPPNLVHVILDNEVYESTGGQASISSRFDLDQTATSAGYPWTRRVDGIEELESALMEATNASHLSLILVKVGIAPVEGIPRVTHTPEEIRDRFKTAVQP</sequence>
<dbReference type="EMBL" id="UINC01000144">
    <property type="protein sequence ID" value="SUZ49956.1"/>
    <property type="molecule type" value="Genomic_DNA"/>
</dbReference>
<organism evidence="5">
    <name type="scientific">marine metagenome</name>
    <dbReference type="NCBI Taxonomy" id="408172"/>
    <lineage>
        <taxon>unclassified sequences</taxon>
        <taxon>metagenomes</taxon>
        <taxon>ecological metagenomes</taxon>
    </lineage>
</organism>
<accession>A0A381N5S3</accession>
<dbReference type="PANTHER" id="PTHR42818">
    <property type="entry name" value="SULFOPYRUVATE DECARBOXYLASE SUBUNIT ALPHA"/>
    <property type="match status" value="1"/>
</dbReference>
<dbReference type="InterPro" id="IPR051818">
    <property type="entry name" value="TPP_dependent_decarboxylase"/>
</dbReference>
<evidence type="ECO:0000256" key="3">
    <source>
        <dbReference type="ARBA" id="ARBA00023239"/>
    </source>
</evidence>
<evidence type="ECO:0000256" key="1">
    <source>
        <dbReference type="ARBA" id="ARBA00022793"/>
    </source>
</evidence>
<dbReference type="PANTHER" id="PTHR42818:SF1">
    <property type="entry name" value="SULFOPYRUVATE DECARBOXYLASE"/>
    <property type="match status" value="1"/>
</dbReference>
<keyword evidence="3" id="KW-0456">Lyase</keyword>
<dbReference type="SUPFAM" id="SSF52518">
    <property type="entry name" value="Thiamin diphosphate-binding fold (THDP-binding)"/>
    <property type="match status" value="1"/>
</dbReference>
<evidence type="ECO:0000259" key="4">
    <source>
        <dbReference type="Pfam" id="PF02775"/>
    </source>
</evidence>
<protein>
    <recommendedName>
        <fullName evidence="4">Thiamine pyrophosphate enzyme TPP-binding domain-containing protein</fullName>
    </recommendedName>
</protein>
<dbReference type="GO" id="GO:0030976">
    <property type="term" value="F:thiamine pyrophosphate binding"/>
    <property type="evidence" value="ECO:0007669"/>
    <property type="project" value="InterPro"/>
</dbReference>
<dbReference type="GO" id="GO:0016831">
    <property type="term" value="F:carboxy-lyase activity"/>
    <property type="evidence" value="ECO:0007669"/>
    <property type="project" value="UniProtKB-KW"/>
</dbReference>
<dbReference type="AlphaFoldDB" id="A0A381N5S3"/>
<dbReference type="InterPro" id="IPR000399">
    <property type="entry name" value="TPP-bd_CS"/>
</dbReference>
<dbReference type="InterPro" id="IPR029061">
    <property type="entry name" value="THDP-binding"/>
</dbReference>
<dbReference type="InterPro" id="IPR011766">
    <property type="entry name" value="TPP_enzyme_TPP-bd"/>
</dbReference>
<dbReference type="Pfam" id="PF02775">
    <property type="entry name" value="TPP_enzyme_C"/>
    <property type="match status" value="1"/>
</dbReference>
<evidence type="ECO:0000313" key="5">
    <source>
        <dbReference type="EMBL" id="SUZ49956.1"/>
    </source>
</evidence>